<dbReference type="SUPFAM" id="SSF55920">
    <property type="entry name" value="Creatinase/aminopeptidase"/>
    <property type="match status" value="1"/>
</dbReference>
<dbReference type="InterPro" id="IPR050659">
    <property type="entry name" value="Peptidase_M24B"/>
</dbReference>
<dbReference type="Gene3D" id="3.90.230.10">
    <property type="entry name" value="Creatinase/methionine aminopeptidase superfamily"/>
    <property type="match status" value="1"/>
</dbReference>
<evidence type="ECO:0000256" key="2">
    <source>
        <dbReference type="ARBA" id="ARBA00022801"/>
    </source>
</evidence>
<organism evidence="6 7">
    <name type="scientific">Lactobacillus colini</name>
    <dbReference type="NCBI Taxonomy" id="1819254"/>
    <lineage>
        <taxon>Bacteria</taxon>
        <taxon>Bacillati</taxon>
        <taxon>Bacillota</taxon>
        <taxon>Bacilli</taxon>
        <taxon>Lactobacillales</taxon>
        <taxon>Lactobacillaceae</taxon>
        <taxon>Lactobacillus</taxon>
    </lineage>
</organism>
<dbReference type="EMBL" id="JAGGLU010000007">
    <property type="protein sequence ID" value="MBP2058218.1"/>
    <property type="molecule type" value="Genomic_DNA"/>
</dbReference>
<dbReference type="InterPro" id="IPR001131">
    <property type="entry name" value="Peptidase_M24B_aminopep-P_CS"/>
</dbReference>
<feature type="domain" description="Creatinase N-terminal" evidence="5">
    <location>
        <begin position="5"/>
        <end position="128"/>
    </location>
</feature>
<dbReference type="SUPFAM" id="SSF53092">
    <property type="entry name" value="Creatinase/prolidase N-terminal domain"/>
    <property type="match status" value="1"/>
</dbReference>
<dbReference type="EC" id="3.4.11.9" evidence="6"/>
<dbReference type="PROSITE" id="PS00491">
    <property type="entry name" value="PROLINE_PEPTIDASE"/>
    <property type="match status" value="1"/>
</dbReference>
<name>A0ABS4MEW5_9LACO</name>
<dbReference type="InterPro" id="IPR036005">
    <property type="entry name" value="Creatinase/aminopeptidase-like"/>
</dbReference>
<keyword evidence="7" id="KW-1185">Reference proteome</keyword>
<evidence type="ECO:0000259" key="4">
    <source>
        <dbReference type="Pfam" id="PF00557"/>
    </source>
</evidence>
<evidence type="ECO:0000259" key="5">
    <source>
        <dbReference type="Pfam" id="PF01321"/>
    </source>
</evidence>
<keyword evidence="6" id="KW-0645">Protease</keyword>
<protein>
    <submittedName>
        <fullName evidence="6">Xaa-Pro aminopeptidase</fullName>
        <ecNumber evidence="6">3.4.11.9</ecNumber>
    </submittedName>
</protein>
<proteinExistence type="inferred from homology"/>
<keyword evidence="1 3" id="KW-0479">Metal-binding</keyword>
<dbReference type="InterPro" id="IPR000587">
    <property type="entry name" value="Creatinase_N"/>
</dbReference>
<gene>
    <name evidence="6" type="ORF">J2Z60_001395</name>
</gene>
<dbReference type="Pfam" id="PF01321">
    <property type="entry name" value="Creatinase_N"/>
    <property type="match status" value="1"/>
</dbReference>
<dbReference type="Proteomes" id="UP001519292">
    <property type="component" value="Unassembled WGS sequence"/>
</dbReference>
<dbReference type="InterPro" id="IPR029149">
    <property type="entry name" value="Creatin/AminoP/Spt16_N"/>
</dbReference>
<sequence length="356" mass="40698">MENNRINNLRKIMKDHDWDAFLVTSRANRYYISNFTGTYGRVLIDANNQYIIADGRYFTQIKKQAPDFAVVNDELLLSESIANLIKKNGYRTLAIESTEMNVDQYLKIKAINNINIVPTQDIIESLRMHKDNSERSKIEKADEIADKAFEHIKEFIRPGLTEREVANELDNYGLKLGASTRAFETIVASGYRSAMPHGHASNKVIENNELIVIDFGFQYDKYYSDVTRTVALGKVDSKLYDIYEIDKEAQQAAIDSCEIGKPLVEIDAAARNVINKYGYGEYFLHGLGHGLGLSVHEYPLLNQNSKAKMEERMTFTTEPGIYIEGLGGVRIEDNIFMSEEDKPIRMTKSSREWYQL</sequence>
<evidence type="ECO:0000256" key="1">
    <source>
        <dbReference type="ARBA" id="ARBA00022723"/>
    </source>
</evidence>
<evidence type="ECO:0000313" key="6">
    <source>
        <dbReference type="EMBL" id="MBP2058218.1"/>
    </source>
</evidence>
<reference evidence="6 7" key="1">
    <citation type="submission" date="2021-03" db="EMBL/GenBank/DDBJ databases">
        <title>Genomic Encyclopedia of Type Strains, Phase IV (KMG-IV): sequencing the most valuable type-strain genomes for metagenomic binning, comparative biology and taxonomic classification.</title>
        <authorList>
            <person name="Goeker M."/>
        </authorList>
    </citation>
    <scope>NUCLEOTIDE SEQUENCE [LARGE SCALE GENOMIC DNA]</scope>
    <source>
        <strain evidence="6 7">DSM 101872</strain>
    </source>
</reference>
<comment type="caution">
    <text evidence="6">The sequence shown here is derived from an EMBL/GenBank/DDBJ whole genome shotgun (WGS) entry which is preliminary data.</text>
</comment>
<dbReference type="CDD" id="cd01092">
    <property type="entry name" value="APP-like"/>
    <property type="match status" value="1"/>
</dbReference>
<dbReference type="PANTHER" id="PTHR46112:SF3">
    <property type="entry name" value="AMINOPEPTIDASE YPDF"/>
    <property type="match status" value="1"/>
</dbReference>
<keyword evidence="6" id="KW-0031">Aminopeptidase</keyword>
<dbReference type="Gene3D" id="3.40.350.10">
    <property type="entry name" value="Creatinase/prolidase N-terminal domain"/>
    <property type="match status" value="1"/>
</dbReference>
<comment type="similarity">
    <text evidence="3">Belongs to the peptidase M24B family.</text>
</comment>
<evidence type="ECO:0000313" key="7">
    <source>
        <dbReference type="Proteomes" id="UP001519292"/>
    </source>
</evidence>
<dbReference type="Pfam" id="PF00557">
    <property type="entry name" value="Peptidase_M24"/>
    <property type="match status" value="1"/>
</dbReference>
<evidence type="ECO:0000256" key="3">
    <source>
        <dbReference type="RuleBase" id="RU000590"/>
    </source>
</evidence>
<feature type="domain" description="Peptidase M24" evidence="4">
    <location>
        <begin position="137"/>
        <end position="338"/>
    </location>
</feature>
<accession>A0ABS4MEW5</accession>
<dbReference type="RefSeq" id="WP_209686961.1">
    <property type="nucleotide sequence ID" value="NZ_JAGGLU010000007.1"/>
</dbReference>
<dbReference type="PANTHER" id="PTHR46112">
    <property type="entry name" value="AMINOPEPTIDASE"/>
    <property type="match status" value="1"/>
</dbReference>
<dbReference type="InterPro" id="IPR000994">
    <property type="entry name" value="Pept_M24"/>
</dbReference>
<dbReference type="GO" id="GO:0004177">
    <property type="term" value="F:aminopeptidase activity"/>
    <property type="evidence" value="ECO:0007669"/>
    <property type="project" value="UniProtKB-KW"/>
</dbReference>
<keyword evidence="2 6" id="KW-0378">Hydrolase</keyword>